<dbReference type="PANTHER" id="PTHR37486">
    <property type="entry name" value="STRINGENT STARVATION PROTEIN B"/>
    <property type="match status" value="1"/>
</dbReference>
<evidence type="ECO:0000256" key="1">
    <source>
        <dbReference type="SAM" id="MobiDB-lite"/>
    </source>
</evidence>
<name>A0A2X0VNV1_9GAMM</name>
<dbReference type="SUPFAM" id="SSF101738">
    <property type="entry name" value="SspB-like"/>
    <property type="match status" value="1"/>
</dbReference>
<dbReference type="Proteomes" id="UP000250086">
    <property type="component" value="Unassembled WGS sequence"/>
</dbReference>
<dbReference type="PANTHER" id="PTHR37486:SF1">
    <property type="entry name" value="STRINGENT STARVATION PROTEIN B"/>
    <property type="match status" value="1"/>
</dbReference>
<feature type="compositionally biased region" description="Acidic residues" evidence="1">
    <location>
        <begin position="129"/>
        <end position="156"/>
    </location>
</feature>
<feature type="region of interest" description="Disordered" evidence="1">
    <location>
        <begin position="129"/>
        <end position="200"/>
    </location>
</feature>
<dbReference type="EMBL" id="UAPV01000001">
    <property type="protein sequence ID" value="SPT69390.1"/>
    <property type="molecule type" value="Genomic_DNA"/>
</dbReference>
<gene>
    <name evidence="2" type="primary">sspB</name>
    <name evidence="2" type="ORF">NCTC13093_00760</name>
</gene>
<evidence type="ECO:0000313" key="2">
    <source>
        <dbReference type="EMBL" id="SPT69390.1"/>
    </source>
</evidence>
<dbReference type="GO" id="GO:0005840">
    <property type="term" value="C:ribosome"/>
    <property type="evidence" value="ECO:0007669"/>
    <property type="project" value="TreeGrafter"/>
</dbReference>
<dbReference type="Gene3D" id="2.30.30.220">
    <property type="entry name" value="SspB-like"/>
    <property type="match status" value="1"/>
</dbReference>
<organism evidence="2 3">
    <name type="scientific">Anaerobiospirillum thomasii</name>
    <dbReference type="NCBI Taxonomy" id="179995"/>
    <lineage>
        <taxon>Bacteria</taxon>
        <taxon>Pseudomonadati</taxon>
        <taxon>Pseudomonadota</taxon>
        <taxon>Gammaproteobacteria</taxon>
        <taxon>Aeromonadales</taxon>
        <taxon>Succinivibrionaceae</taxon>
        <taxon>Anaerobiospirillum</taxon>
    </lineage>
</organism>
<dbReference type="AlphaFoldDB" id="A0A2X0VNV1"/>
<dbReference type="InterPro" id="IPR007481">
    <property type="entry name" value="SspB"/>
</dbReference>
<dbReference type="RefSeq" id="WP_113743566.1">
    <property type="nucleotide sequence ID" value="NZ_UAPV01000001.1"/>
</dbReference>
<accession>A0A2X0VNV1</accession>
<keyword evidence="3" id="KW-1185">Reference proteome</keyword>
<dbReference type="GO" id="GO:0045732">
    <property type="term" value="P:positive regulation of protein catabolic process"/>
    <property type="evidence" value="ECO:0007669"/>
    <property type="project" value="TreeGrafter"/>
</dbReference>
<reference evidence="2 3" key="1">
    <citation type="submission" date="2018-06" db="EMBL/GenBank/DDBJ databases">
        <authorList>
            <consortium name="Pathogen Informatics"/>
            <person name="Doyle S."/>
        </authorList>
    </citation>
    <scope>NUCLEOTIDE SEQUENCE [LARGE SCALE GENOMIC DNA]</scope>
    <source>
        <strain evidence="2 3">NCTC13093</strain>
    </source>
</reference>
<protein>
    <submittedName>
        <fullName evidence="2">Stringent starvation protein B</fullName>
    </submittedName>
</protein>
<sequence length="200" mass="22834">MPSFAVQQIVYGALLSMKVRNINTLCPYIFKAFYDWLVDSDVTPHLLIKVQTKGVIVPSQFREQDVMVLSISPSAVRNFDIGPKYLSFNTRFSGVDEYIVIPYKAMCDLIAHEDQVAFPINMWMQQDLEDDEENQEDSYENEYMQEEDENCEDSADDSAIFRTVDDINDSEDSAEKNKNKDNSTDGASDDGSMFTIVDKD</sequence>
<dbReference type="GO" id="GO:0005829">
    <property type="term" value="C:cytosol"/>
    <property type="evidence" value="ECO:0007669"/>
    <property type="project" value="TreeGrafter"/>
</dbReference>
<evidence type="ECO:0000313" key="3">
    <source>
        <dbReference type="Proteomes" id="UP000250086"/>
    </source>
</evidence>
<proteinExistence type="predicted"/>
<dbReference type="Pfam" id="PF04386">
    <property type="entry name" value="SspB"/>
    <property type="match status" value="1"/>
</dbReference>
<feature type="compositionally biased region" description="Basic and acidic residues" evidence="1">
    <location>
        <begin position="173"/>
        <end position="183"/>
    </location>
</feature>
<dbReference type="InterPro" id="IPR036760">
    <property type="entry name" value="SspB-like_sf"/>
</dbReference>